<evidence type="ECO:0000256" key="1">
    <source>
        <dbReference type="ARBA" id="ARBA00009369"/>
    </source>
</evidence>
<evidence type="ECO:0000259" key="6">
    <source>
        <dbReference type="Pfam" id="PF04085"/>
    </source>
</evidence>
<dbReference type="PANTHER" id="PTHR34138">
    <property type="entry name" value="CELL SHAPE-DETERMINING PROTEIN MREC"/>
    <property type="match status" value="1"/>
</dbReference>
<dbReference type="Gene3D" id="2.40.10.340">
    <property type="entry name" value="Rod shape-determining protein MreC, domain 1"/>
    <property type="match status" value="1"/>
</dbReference>
<organism evidence="7 8">
    <name type="scientific">Candidatus Coprenecus stercoravium</name>
    <dbReference type="NCBI Taxonomy" id="2840735"/>
    <lineage>
        <taxon>Bacteria</taxon>
        <taxon>Pseudomonadati</taxon>
        <taxon>Bacteroidota</taxon>
        <taxon>Bacteroidia</taxon>
        <taxon>Bacteroidales</taxon>
        <taxon>Rikenellaceae</taxon>
        <taxon>Rikenellaceae incertae sedis</taxon>
        <taxon>Candidatus Coprenecus</taxon>
    </lineage>
</organism>
<proteinExistence type="inferred from homology"/>
<dbReference type="AlphaFoldDB" id="A0A9D2GQ11"/>
<dbReference type="InterPro" id="IPR042177">
    <property type="entry name" value="Cell/Rod_1"/>
</dbReference>
<dbReference type="InterPro" id="IPR007221">
    <property type="entry name" value="MreC"/>
</dbReference>
<reference evidence="7" key="1">
    <citation type="journal article" date="2021" name="PeerJ">
        <title>Extensive microbial diversity within the chicken gut microbiome revealed by metagenomics and culture.</title>
        <authorList>
            <person name="Gilroy R."/>
            <person name="Ravi A."/>
            <person name="Getino M."/>
            <person name="Pursley I."/>
            <person name="Horton D.L."/>
            <person name="Alikhan N.F."/>
            <person name="Baker D."/>
            <person name="Gharbi K."/>
            <person name="Hall N."/>
            <person name="Watson M."/>
            <person name="Adriaenssens E.M."/>
            <person name="Foster-Nyarko E."/>
            <person name="Jarju S."/>
            <person name="Secka A."/>
            <person name="Antonio M."/>
            <person name="Oren A."/>
            <person name="Chaudhuri R.R."/>
            <person name="La Ragione R."/>
            <person name="Hildebrand F."/>
            <person name="Pallen M.J."/>
        </authorList>
    </citation>
    <scope>NUCLEOTIDE SEQUENCE</scope>
    <source>
        <strain evidence="7">Gambia16-554</strain>
    </source>
</reference>
<keyword evidence="5" id="KW-1133">Transmembrane helix</keyword>
<name>A0A9D2GQ11_9BACT</name>
<evidence type="ECO:0000256" key="2">
    <source>
        <dbReference type="ARBA" id="ARBA00013855"/>
    </source>
</evidence>
<sequence length="277" mass="29951">MNNRKAYIIYIINAVVFIALEAVSLTMVSNNSIVQRSEIMKAVSAVTGAVSGAAGSVTGYFSLGRVNDRLSGENVALRMENDRLRAALSSMSVPDSISPVPAPFRYIPATIVSNSTDRLHNIIIINKGRKDGVAEDMGVITDRGIVGYILSAGERYSKVSSMLDIDNMASATHRSTNTFGVLQWDGASPRRIILHDIPVHTELSDGDTVVSSGYSLIYPAGIPIGTVSSKELRDGVNYDLSIDLFENFSSLRHVYVAVREDIDSLKALIDGEEAVRP</sequence>
<dbReference type="PANTHER" id="PTHR34138:SF1">
    <property type="entry name" value="CELL SHAPE-DETERMINING PROTEIN MREC"/>
    <property type="match status" value="1"/>
</dbReference>
<dbReference type="Gene3D" id="2.40.10.350">
    <property type="entry name" value="Rod shape-determining protein MreC, domain 2"/>
    <property type="match status" value="1"/>
</dbReference>
<feature type="domain" description="Rod shape-determining protein MreC beta-barrel core" evidence="6">
    <location>
        <begin position="111"/>
        <end position="257"/>
    </location>
</feature>
<evidence type="ECO:0000313" key="8">
    <source>
        <dbReference type="Proteomes" id="UP000824115"/>
    </source>
</evidence>
<protein>
    <recommendedName>
        <fullName evidence="2">Cell shape-determining protein MreC</fullName>
    </recommendedName>
    <alternativeName>
        <fullName evidence="4">Cell shape protein MreC</fullName>
    </alternativeName>
</protein>
<keyword evidence="3" id="KW-0133">Cell shape</keyword>
<evidence type="ECO:0000256" key="3">
    <source>
        <dbReference type="ARBA" id="ARBA00022960"/>
    </source>
</evidence>
<dbReference type="InterPro" id="IPR055342">
    <property type="entry name" value="MreC_beta-barrel_core"/>
</dbReference>
<evidence type="ECO:0000256" key="4">
    <source>
        <dbReference type="ARBA" id="ARBA00032089"/>
    </source>
</evidence>
<evidence type="ECO:0000313" key="7">
    <source>
        <dbReference type="EMBL" id="HIZ85546.1"/>
    </source>
</evidence>
<feature type="transmembrane region" description="Helical" evidence="5">
    <location>
        <begin position="7"/>
        <end position="28"/>
    </location>
</feature>
<accession>A0A9D2GQ11</accession>
<keyword evidence="5" id="KW-0472">Membrane</keyword>
<keyword evidence="5" id="KW-0812">Transmembrane</keyword>
<comment type="similarity">
    <text evidence="1">Belongs to the MreC family.</text>
</comment>
<dbReference type="Pfam" id="PF04085">
    <property type="entry name" value="MreC"/>
    <property type="match status" value="1"/>
</dbReference>
<dbReference type="EMBL" id="DXAW01000068">
    <property type="protein sequence ID" value="HIZ85546.1"/>
    <property type="molecule type" value="Genomic_DNA"/>
</dbReference>
<comment type="caution">
    <text evidence="7">The sequence shown here is derived from an EMBL/GenBank/DDBJ whole genome shotgun (WGS) entry which is preliminary data.</text>
</comment>
<dbReference type="InterPro" id="IPR042175">
    <property type="entry name" value="Cell/Rod_MreC_2"/>
</dbReference>
<gene>
    <name evidence="7" type="ORF">IAC04_03550</name>
</gene>
<dbReference type="GO" id="GO:0005886">
    <property type="term" value="C:plasma membrane"/>
    <property type="evidence" value="ECO:0007669"/>
    <property type="project" value="TreeGrafter"/>
</dbReference>
<reference evidence="7" key="2">
    <citation type="submission" date="2021-04" db="EMBL/GenBank/DDBJ databases">
        <authorList>
            <person name="Gilroy R."/>
        </authorList>
    </citation>
    <scope>NUCLEOTIDE SEQUENCE</scope>
    <source>
        <strain evidence="7">Gambia16-554</strain>
    </source>
</reference>
<evidence type="ECO:0000256" key="5">
    <source>
        <dbReference type="SAM" id="Phobius"/>
    </source>
</evidence>
<dbReference type="GO" id="GO:0008360">
    <property type="term" value="P:regulation of cell shape"/>
    <property type="evidence" value="ECO:0007669"/>
    <property type="project" value="UniProtKB-KW"/>
</dbReference>
<dbReference type="Proteomes" id="UP000824115">
    <property type="component" value="Unassembled WGS sequence"/>
</dbReference>